<proteinExistence type="predicted"/>
<keyword evidence="2" id="KW-1185">Reference proteome</keyword>
<keyword evidence="1" id="KW-0812">Transmembrane</keyword>
<dbReference type="WBParaSite" id="ALUE_0001178501-mRNA-1">
    <property type="protein sequence ID" value="ALUE_0001178501-mRNA-1"/>
    <property type="gene ID" value="ALUE_0001178501"/>
</dbReference>
<reference evidence="3" key="1">
    <citation type="submission" date="2017-02" db="UniProtKB">
        <authorList>
            <consortium name="WormBaseParasite"/>
        </authorList>
    </citation>
    <scope>IDENTIFICATION</scope>
</reference>
<dbReference type="Proteomes" id="UP000036681">
    <property type="component" value="Unplaced"/>
</dbReference>
<feature type="transmembrane region" description="Helical" evidence="1">
    <location>
        <begin position="48"/>
        <end position="71"/>
    </location>
</feature>
<evidence type="ECO:0000256" key="1">
    <source>
        <dbReference type="SAM" id="Phobius"/>
    </source>
</evidence>
<sequence>LFQAATFVATFVLFIFLGAYLFFYSIFISKSSQKGIVCNPQDSSLTSIAIHLANVIFCLFHLWQIHVVDLCRKELKASAKRMSTLCYRI</sequence>
<evidence type="ECO:0000313" key="2">
    <source>
        <dbReference type="Proteomes" id="UP000036681"/>
    </source>
</evidence>
<name>A0A0M3I4N8_ASCLU</name>
<accession>A0A0M3I4N8</accession>
<organism evidence="2 3">
    <name type="scientific">Ascaris lumbricoides</name>
    <name type="common">Giant roundworm</name>
    <dbReference type="NCBI Taxonomy" id="6252"/>
    <lineage>
        <taxon>Eukaryota</taxon>
        <taxon>Metazoa</taxon>
        <taxon>Ecdysozoa</taxon>
        <taxon>Nematoda</taxon>
        <taxon>Chromadorea</taxon>
        <taxon>Rhabditida</taxon>
        <taxon>Spirurina</taxon>
        <taxon>Ascaridomorpha</taxon>
        <taxon>Ascaridoidea</taxon>
        <taxon>Ascarididae</taxon>
        <taxon>Ascaris</taxon>
    </lineage>
</organism>
<keyword evidence="1" id="KW-0472">Membrane</keyword>
<feature type="transmembrane region" description="Helical" evidence="1">
    <location>
        <begin position="7"/>
        <end position="28"/>
    </location>
</feature>
<keyword evidence="1" id="KW-1133">Transmembrane helix</keyword>
<dbReference type="AlphaFoldDB" id="A0A0M3I4N8"/>
<evidence type="ECO:0000313" key="3">
    <source>
        <dbReference type="WBParaSite" id="ALUE_0001178501-mRNA-1"/>
    </source>
</evidence>
<protein>
    <submittedName>
        <fullName evidence="3">Ovule protein</fullName>
    </submittedName>
</protein>